<dbReference type="KEGG" id="rag:B739_0835"/>
<accession>J9QT76</accession>
<dbReference type="Proteomes" id="UP000006276">
    <property type="component" value="Chromosome"/>
</dbReference>
<reference evidence="1 2" key="1">
    <citation type="submission" date="2012-09" db="EMBL/GenBank/DDBJ databases">
        <title>Riemerella anatipestifer vaccine strains.</title>
        <authorList>
            <person name="Chun C.A."/>
            <person name="Shu W.M."/>
            <person name="Kang Z.D."/>
            <person name="Jia W.X."/>
        </authorList>
    </citation>
    <scope>NUCLEOTIDE SEQUENCE [LARGE SCALE GENOMIC DNA]</scope>
    <source>
        <strain evidence="1 2">RA-CH-1</strain>
    </source>
</reference>
<protein>
    <submittedName>
        <fullName evidence="1">Uncharacterized protein</fullName>
    </submittedName>
</protein>
<dbReference type="PATRIC" id="fig|1228997.3.peg.830"/>
<evidence type="ECO:0000313" key="2">
    <source>
        <dbReference type="Proteomes" id="UP000006276"/>
    </source>
</evidence>
<sequence>MNKFVLALSLCLSIVGFSQRYDLVEIKDKVENTDKSFHRLIKEDTEKARYIGKLEVANASVDDRINYVAIYNKAKFIGANAYQIIFPETIDGLENKRYYTVLLYFIDVENITKNYNEVYLFNIGDKAQKLKVGDKRLTLLPKSYYKINLTEHPIDISVGGFLGSRIKLPSKTGINNSLYFNISKTSLRGKEGFLNLKTGDLERLDENYANYLLNFYISY</sequence>
<dbReference type="RefSeq" id="WP_014937839.1">
    <property type="nucleotide sequence ID" value="NC_018609.1"/>
</dbReference>
<dbReference type="STRING" id="34085.AB406_0945"/>
<dbReference type="HOGENOM" id="CLU_1249846_0_0_10"/>
<evidence type="ECO:0000313" key="1">
    <source>
        <dbReference type="EMBL" id="AFR35436.1"/>
    </source>
</evidence>
<dbReference type="EMBL" id="CP003787">
    <property type="protein sequence ID" value="AFR35436.1"/>
    <property type="molecule type" value="Genomic_DNA"/>
</dbReference>
<organism evidence="1 2">
    <name type="scientific">Riemerella anatipestifer RA-CH-1</name>
    <dbReference type="NCBI Taxonomy" id="1228997"/>
    <lineage>
        <taxon>Bacteria</taxon>
        <taxon>Pseudomonadati</taxon>
        <taxon>Bacteroidota</taxon>
        <taxon>Flavobacteriia</taxon>
        <taxon>Flavobacteriales</taxon>
        <taxon>Weeksellaceae</taxon>
        <taxon>Riemerella</taxon>
    </lineage>
</organism>
<keyword evidence="2" id="KW-1185">Reference proteome</keyword>
<dbReference type="AlphaFoldDB" id="J9QT76"/>
<name>J9QT76_RIEAN</name>
<gene>
    <name evidence="1" type="ORF">B739_0835</name>
</gene>
<proteinExistence type="predicted"/>